<accession>A0ACC6RAA5</accession>
<feature type="non-terminal residue" evidence="1">
    <location>
        <position position="1"/>
    </location>
</feature>
<name>A0ACC6RAA5_9GAMM</name>
<protein>
    <submittedName>
        <fullName evidence="1">LysR family transcriptional regulator</fullName>
    </submittedName>
</protein>
<evidence type="ECO:0000313" key="2">
    <source>
        <dbReference type="Proteomes" id="UP001374952"/>
    </source>
</evidence>
<organism evidence="1 2">
    <name type="scientific">Pseudoalteromonas undina</name>
    <dbReference type="NCBI Taxonomy" id="43660"/>
    <lineage>
        <taxon>Bacteria</taxon>
        <taxon>Pseudomonadati</taxon>
        <taxon>Pseudomonadota</taxon>
        <taxon>Gammaproteobacteria</taxon>
        <taxon>Alteromonadales</taxon>
        <taxon>Pseudoalteromonadaceae</taxon>
        <taxon>Pseudoalteromonas</taxon>
    </lineage>
</organism>
<dbReference type="Proteomes" id="UP001374952">
    <property type="component" value="Unassembled WGS sequence"/>
</dbReference>
<proteinExistence type="predicted"/>
<comment type="caution">
    <text evidence="1">The sequence shown here is derived from an EMBL/GenBank/DDBJ whole genome shotgun (WGS) entry which is preliminary data.</text>
</comment>
<evidence type="ECO:0000313" key="1">
    <source>
        <dbReference type="EMBL" id="MEL0606632.1"/>
    </source>
</evidence>
<sequence length="70" mass="7956">PAFAAKWLLPRLHFCQEICSQTSVNLNTNLKPVNFTEQRIDIVIRIGVGNRQVLSAEKLIDEELYTLCSP</sequence>
<reference evidence="1" key="1">
    <citation type="submission" date="2024-02" db="EMBL/GenBank/DDBJ databases">
        <title>Bacteria isolated from the canopy kelp, Nereocystis luetkeana.</title>
        <authorList>
            <person name="Pfister C.A."/>
            <person name="Younker I.T."/>
            <person name="Light S.H."/>
        </authorList>
    </citation>
    <scope>NUCLEOTIDE SEQUENCE</scope>
    <source>
        <strain evidence="1">TN.2.01</strain>
    </source>
</reference>
<dbReference type="EMBL" id="JBAKAX010000331">
    <property type="protein sequence ID" value="MEL0606632.1"/>
    <property type="molecule type" value="Genomic_DNA"/>
</dbReference>
<keyword evidence="2" id="KW-1185">Reference proteome</keyword>
<gene>
    <name evidence="1" type="ORF">V6250_21200</name>
</gene>
<feature type="non-terminal residue" evidence="1">
    <location>
        <position position="70"/>
    </location>
</feature>